<evidence type="ECO:0000313" key="3">
    <source>
        <dbReference type="Proteomes" id="UP000434223"/>
    </source>
</evidence>
<dbReference type="PANTHER" id="PTHR30345">
    <property type="entry name" value="RIBOSE-5-PHOSPHATE ISOMERASE B"/>
    <property type="match status" value="1"/>
</dbReference>
<sequence length="140" mass="15706">MKYIIGVDQESSLVRKLCDYLENRSISTEIMKENNWASVALKVAYKVTAQEYHEAVLMCSSGTGMSIAANKVKGCRAALCTSPLMSQYAKFYNHANILIIPIEEMNEEKMIKIVESWLETPYGNGEVGIAIDVLRMFEGK</sequence>
<dbReference type="EMBL" id="WNME01000010">
    <property type="protein sequence ID" value="MUB64616.1"/>
    <property type="molecule type" value="Genomic_DNA"/>
</dbReference>
<dbReference type="Pfam" id="PF02502">
    <property type="entry name" value="LacAB_rpiB"/>
    <property type="match status" value="1"/>
</dbReference>
<organism evidence="2 3">
    <name type="scientific">Hungatella hathewayi</name>
    <dbReference type="NCBI Taxonomy" id="154046"/>
    <lineage>
        <taxon>Bacteria</taxon>
        <taxon>Bacillati</taxon>
        <taxon>Bacillota</taxon>
        <taxon>Clostridia</taxon>
        <taxon>Lachnospirales</taxon>
        <taxon>Lachnospiraceae</taxon>
        <taxon>Hungatella</taxon>
    </lineage>
</organism>
<accession>A0AAW9WIN6</accession>
<reference evidence="2 3" key="1">
    <citation type="submission" date="2019-09" db="EMBL/GenBank/DDBJ databases">
        <title>Draft genome sequencing of Hungatella hathewayi 123Y-2.</title>
        <authorList>
            <person name="Lv Q."/>
            <person name="Li S."/>
        </authorList>
    </citation>
    <scope>NUCLEOTIDE SEQUENCE [LARGE SCALE GENOMIC DNA]</scope>
    <source>
        <strain evidence="2 3">123Y-2</strain>
    </source>
</reference>
<dbReference type="AlphaFoldDB" id="A0AAW9WIN6"/>
<proteinExistence type="inferred from homology"/>
<dbReference type="RefSeq" id="WP_055650405.1">
    <property type="nucleotide sequence ID" value="NZ_CZAZ01000012.1"/>
</dbReference>
<dbReference type="Gene3D" id="3.40.1400.10">
    <property type="entry name" value="Sugar-phosphate isomerase, RpiB/LacA/LacB"/>
    <property type="match status" value="1"/>
</dbReference>
<dbReference type="Proteomes" id="UP000434223">
    <property type="component" value="Unassembled WGS sequence"/>
</dbReference>
<dbReference type="GO" id="GO:0019316">
    <property type="term" value="P:D-allose catabolic process"/>
    <property type="evidence" value="ECO:0007669"/>
    <property type="project" value="TreeGrafter"/>
</dbReference>
<evidence type="ECO:0000256" key="1">
    <source>
        <dbReference type="ARBA" id="ARBA00008754"/>
    </source>
</evidence>
<comment type="similarity">
    <text evidence="1">Belongs to the LacAB/RpiB family.</text>
</comment>
<name>A0AAW9WIN6_9FIRM</name>
<dbReference type="PIRSF" id="PIRSF005384">
    <property type="entry name" value="RpiB_LacA_B"/>
    <property type="match status" value="1"/>
</dbReference>
<dbReference type="InterPro" id="IPR036569">
    <property type="entry name" value="RpiB_LacA_LacB_sf"/>
</dbReference>
<evidence type="ECO:0000313" key="2">
    <source>
        <dbReference type="EMBL" id="MUB64616.1"/>
    </source>
</evidence>
<dbReference type="SUPFAM" id="SSF89623">
    <property type="entry name" value="Ribose/Galactose isomerase RpiB/AlsB"/>
    <property type="match status" value="1"/>
</dbReference>
<dbReference type="GO" id="GO:0009052">
    <property type="term" value="P:pentose-phosphate shunt, non-oxidative branch"/>
    <property type="evidence" value="ECO:0007669"/>
    <property type="project" value="TreeGrafter"/>
</dbReference>
<gene>
    <name evidence="2" type="ORF">GNE07_16410</name>
</gene>
<comment type="caution">
    <text evidence="2">The sequence shown here is derived from an EMBL/GenBank/DDBJ whole genome shotgun (WGS) entry which is preliminary data.</text>
</comment>
<dbReference type="PANTHER" id="PTHR30345:SF0">
    <property type="entry name" value="DNA DAMAGE-REPAIR_TOLERATION PROTEIN DRT102"/>
    <property type="match status" value="1"/>
</dbReference>
<dbReference type="GO" id="GO:0004751">
    <property type="term" value="F:ribose-5-phosphate isomerase activity"/>
    <property type="evidence" value="ECO:0007669"/>
    <property type="project" value="TreeGrafter"/>
</dbReference>
<protein>
    <submittedName>
        <fullName evidence="2">Ribose-5-phosphate isomerase</fullName>
    </submittedName>
</protein>
<keyword evidence="2" id="KW-0413">Isomerase</keyword>
<dbReference type="InterPro" id="IPR003500">
    <property type="entry name" value="RpiB_LacA_LacB"/>
</dbReference>